<sequence length="400" mass="44185">MSLPISQLDSYTMLHVMRSTHLSVPHALLGAALLTGLEWGRAPLAAALLWLLLFSLLLLSLWGTTWRASRCPEHDDWQIAALYRRFSAQIVAAGSGWGAAAWILMPGDDLTYSLIVVLWGIAVSAVQGAMLSARRELFYGFVGPLWGLLLLRLFLSPEPVLRWVGASGLVYCLSLTLFTSLLHRFALESMGQRAENASLMRELTLEQAQLDSYNAMLEQKNIELDGAVERISELASRDPLTGVLNMRSLMREMERLLEHSETQGAPFAIAIIDLDHFKRINDSCGHARGDEVLQQLCALAQQALVDGELFGRYGGEEFLLLAPACSGSELNRRMEALRGKVGGWDWRRLTGDLPVTLSCGVAAWRRGVDPLSLLQQADKALYQAKAQGRDRVCLAREGEA</sequence>
<evidence type="ECO:0000256" key="1">
    <source>
        <dbReference type="ARBA" id="ARBA00012528"/>
    </source>
</evidence>
<feature type="domain" description="GGDEF" evidence="5">
    <location>
        <begin position="265"/>
        <end position="397"/>
    </location>
</feature>
<keyword evidence="4" id="KW-0812">Transmembrane</keyword>
<evidence type="ECO:0000256" key="4">
    <source>
        <dbReference type="SAM" id="Phobius"/>
    </source>
</evidence>
<feature type="coiled-coil region" evidence="3">
    <location>
        <begin position="210"/>
        <end position="237"/>
    </location>
</feature>
<keyword evidence="4" id="KW-0472">Membrane</keyword>
<dbReference type="CDD" id="cd01949">
    <property type="entry name" value="GGDEF"/>
    <property type="match status" value="1"/>
</dbReference>
<evidence type="ECO:0000313" key="6">
    <source>
        <dbReference type="EMBL" id="OQS40115.1"/>
    </source>
</evidence>
<feature type="transmembrane region" description="Helical" evidence="4">
    <location>
        <begin position="86"/>
        <end position="104"/>
    </location>
</feature>
<keyword evidence="3" id="KW-0175">Coiled coil</keyword>
<dbReference type="InterPro" id="IPR029787">
    <property type="entry name" value="Nucleotide_cyclase"/>
</dbReference>
<feature type="transmembrane region" description="Helical" evidence="4">
    <location>
        <begin position="161"/>
        <end position="183"/>
    </location>
</feature>
<name>A0A1W0CZE1_9NEIS</name>
<dbReference type="PANTHER" id="PTHR45138:SF9">
    <property type="entry name" value="DIGUANYLATE CYCLASE DGCM-RELATED"/>
    <property type="match status" value="1"/>
</dbReference>
<comment type="caution">
    <text evidence="6">The sequence shown here is derived from an EMBL/GenBank/DDBJ whole genome shotgun (WGS) entry which is preliminary data.</text>
</comment>
<dbReference type="SMART" id="SM00267">
    <property type="entry name" value="GGDEF"/>
    <property type="match status" value="1"/>
</dbReference>
<dbReference type="FunFam" id="3.30.70.270:FF:000001">
    <property type="entry name" value="Diguanylate cyclase domain protein"/>
    <property type="match status" value="1"/>
</dbReference>
<dbReference type="Pfam" id="PF00990">
    <property type="entry name" value="GGDEF"/>
    <property type="match status" value="1"/>
</dbReference>
<dbReference type="SUPFAM" id="SSF55073">
    <property type="entry name" value="Nucleotide cyclase"/>
    <property type="match status" value="1"/>
</dbReference>
<organism evidence="6 7">
    <name type="scientific">Chromobacterium haemolyticum</name>
    <dbReference type="NCBI Taxonomy" id="394935"/>
    <lineage>
        <taxon>Bacteria</taxon>
        <taxon>Pseudomonadati</taxon>
        <taxon>Pseudomonadota</taxon>
        <taxon>Betaproteobacteria</taxon>
        <taxon>Neisseriales</taxon>
        <taxon>Chromobacteriaceae</taxon>
        <taxon>Chromobacterium</taxon>
    </lineage>
</organism>
<dbReference type="InterPro" id="IPR043128">
    <property type="entry name" value="Rev_trsase/Diguanyl_cyclase"/>
</dbReference>
<dbReference type="GO" id="GO:0052621">
    <property type="term" value="F:diguanylate cyclase activity"/>
    <property type="evidence" value="ECO:0007669"/>
    <property type="project" value="UniProtKB-EC"/>
</dbReference>
<dbReference type="Gene3D" id="3.30.70.270">
    <property type="match status" value="1"/>
</dbReference>
<feature type="transmembrane region" description="Helical" evidence="4">
    <location>
        <begin position="137"/>
        <end position="155"/>
    </location>
</feature>
<dbReference type="RefSeq" id="WP_052370274.1">
    <property type="nucleotide sequence ID" value="NZ_CP109905.1"/>
</dbReference>
<evidence type="ECO:0000256" key="2">
    <source>
        <dbReference type="ARBA" id="ARBA00034247"/>
    </source>
</evidence>
<dbReference type="AlphaFoldDB" id="A0A1W0CZE1"/>
<gene>
    <name evidence="6" type="ORF">B0T45_10670</name>
</gene>
<dbReference type="InterPro" id="IPR000160">
    <property type="entry name" value="GGDEF_dom"/>
</dbReference>
<evidence type="ECO:0000313" key="7">
    <source>
        <dbReference type="Proteomes" id="UP000192721"/>
    </source>
</evidence>
<reference evidence="6 7" key="1">
    <citation type="submission" date="2017-02" db="EMBL/GenBank/DDBJ databases">
        <title>Chromobacterium haemolyticum H5244.</title>
        <authorList>
            <person name="Gulvik C.A."/>
        </authorList>
    </citation>
    <scope>NUCLEOTIDE SEQUENCE [LARGE SCALE GENOMIC DNA]</scope>
    <source>
        <strain evidence="6 7">H5244</strain>
    </source>
</reference>
<dbReference type="PROSITE" id="PS50887">
    <property type="entry name" value="GGDEF"/>
    <property type="match status" value="1"/>
</dbReference>
<accession>A0A1W0CZE1</accession>
<evidence type="ECO:0000259" key="5">
    <source>
        <dbReference type="PROSITE" id="PS50887"/>
    </source>
</evidence>
<dbReference type="EC" id="2.7.7.65" evidence="1"/>
<keyword evidence="4" id="KW-1133">Transmembrane helix</keyword>
<evidence type="ECO:0000256" key="3">
    <source>
        <dbReference type="SAM" id="Coils"/>
    </source>
</evidence>
<dbReference type="InterPro" id="IPR050469">
    <property type="entry name" value="Diguanylate_Cyclase"/>
</dbReference>
<protein>
    <recommendedName>
        <fullName evidence="1">diguanylate cyclase</fullName>
        <ecNumber evidence="1">2.7.7.65</ecNumber>
    </recommendedName>
</protein>
<feature type="transmembrane region" description="Helical" evidence="4">
    <location>
        <begin position="110"/>
        <end position="130"/>
    </location>
</feature>
<feature type="transmembrane region" description="Helical" evidence="4">
    <location>
        <begin position="45"/>
        <end position="65"/>
    </location>
</feature>
<dbReference type="NCBIfam" id="TIGR00254">
    <property type="entry name" value="GGDEF"/>
    <property type="match status" value="1"/>
</dbReference>
<dbReference type="Proteomes" id="UP000192721">
    <property type="component" value="Unassembled WGS sequence"/>
</dbReference>
<proteinExistence type="predicted"/>
<dbReference type="PANTHER" id="PTHR45138">
    <property type="entry name" value="REGULATORY COMPONENTS OF SENSORY TRANSDUCTION SYSTEM"/>
    <property type="match status" value="1"/>
</dbReference>
<dbReference type="EMBL" id="MUKV01000011">
    <property type="protein sequence ID" value="OQS40115.1"/>
    <property type="molecule type" value="Genomic_DNA"/>
</dbReference>
<comment type="catalytic activity">
    <reaction evidence="2">
        <text>2 GTP = 3',3'-c-di-GMP + 2 diphosphate</text>
        <dbReference type="Rhea" id="RHEA:24898"/>
        <dbReference type="ChEBI" id="CHEBI:33019"/>
        <dbReference type="ChEBI" id="CHEBI:37565"/>
        <dbReference type="ChEBI" id="CHEBI:58805"/>
        <dbReference type="EC" id="2.7.7.65"/>
    </reaction>
</comment>